<dbReference type="SUPFAM" id="SSF88659">
    <property type="entry name" value="Sigma3 and sigma4 domains of RNA polymerase sigma factors"/>
    <property type="match status" value="1"/>
</dbReference>
<keyword evidence="4" id="KW-0238">DNA-binding</keyword>
<keyword evidence="9" id="KW-1185">Reference proteome</keyword>
<evidence type="ECO:0000256" key="3">
    <source>
        <dbReference type="ARBA" id="ARBA00023082"/>
    </source>
</evidence>
<keyword evidence="2" id="KW-0805">Transcription regulation</keyword>
<evidence type="ECO:0000256" key="1">
    <source>
        <dbReference type="ARBA" id="ARBA00010641"/>
    </source>
</evidence>
<dbReference type="Proteomes" id="UP001348265">
    <property type="component" value="Unassembled WGS sequence"/>
</dbReference>
<dbReference type="PANTHER" id="PTHR43133">
    <property type="entry name" value="RNA POLYMERASE ECF-TYPE SIGMA FACTO"/>
    <property type="match status" value="1"/>
</dbReference>
<evidence type="ECO:0000256" key="6">
    <source>
        <dbReference type="SAM" id="MobiDB-lite"/>
    </source>
</evidence>
<dbReference type="InterPro" id="IPR013249">
    <property type="entry name" value="RNA_pol_sigma70_r4_t2"/>
</dbReference>
<comment type="caution">
    <text evidence="8">The sequence shown here is derived from an EMBL/GenBank/DDBJ whole genome shotgun (WGS) entry which is preliminary data.</text>
</comment>
<dbReference type="InterPro" id="IPR039425">
    <property type="entry name" value="RNA_pol_sigma-70-like"/>
</dbReference>
<evidence type="ECO:0000313" key="9">
    <source>
        <dbReference type="Proteomes" id="UP001348265"/>
    </source>
</evidence>
<protein>
    <submittedName>
        <fullName evidence="8">Sigma factor-like helix-turn-helix DNA-binding protein</fullName>
    </submittedName>
</protein>
<comment type="similarity">
    <text evidence="1">Belongs to the sigma-70 factor family. ECF subfamily.</text>
</comment>
<reference evidence="8 9" key="1">
    <citation type="submission" date="2023-08" db="EMBL/GenBank/DDBJ databases">
        <authorList>
            <person name="Sharma P."/>
            <person name="Verma V."/>
            <person name="Mohan M.K."/>
            <person name="Dubey A.K."/>
        </authorList>
    </citation>
    <scope>NUCLEOTIDE SEQUENCE [LARGE SCALE GENOMIC DNA]</scope>
    <source>
        <strain evidence="8 9">ADP4</strain>
    </source>
</reference>
<accession>A0ABU7WMA4</accession>
<dbReference type="RefSeq" id="WP_331785560.1">
    <property type="nucleotide sequence ID" value="NZ_JAVFKM010000002.1"/>
</dbReference>
<dbReference type="Pfam" id="PF08281">
    <property type="entry name" value="Sigma70_r4_2"/>
    <property type="match status" value="1"/>
</dbReference>
<keyword evidence="3" id="KW-0731">Sigma factor</keyword>
<feature type="compositionally biased region" description="Basic and acidic residues" evidence="6">
    <location>
        <begin position="325"/>
        <end position="335"/>
    </location>
</feature>
<keyword evidence="5" id="KW-0804">Transcription</keyword>
<gene>
    <name evidence="8" type="ORF">RB636_05450</name>
</gene>
<evidence type="ECO:0000313" key="8">
    <source>
        <dbReference type="EMBL" id="MEF3112649.1"/>
    </source>
</evidence>
<dbReference type="InterPro" id="IPR036388">
    <property type="entry name" value="WH-like_DNA-bd_sf"/>
</dbReference>
<sequence>MSPRRVGRTGRAGRTGRSGRTGSLGRIGRLGRTGRPGRTGKTTGTTTEAPDAPSVEPTAALSDEQSAPAAPAHLTPAAAFDALYARHAHDLTRQAIVLTGLPHLSQEAVERSFQAAWQRWPEIAVDPDPAGRVRAMVHEYALSPWHRMRPNLRAGQRPSPRVPAAPPANPPQRALRDAVLSLPAVYRRALLLHDGLGLDLSETAAEVEASTAATAGRLLHARRALAERVPAFGLAAETPVRQREILRERLAGLAALYPVAPPAAGAVRTGGERTVSRMTQGAFGLTAVIAAATAFTLVNEAAGPLPGRPEAGPPAVSASPTPGAKAREPRTEQAKHARTGQHAAAGGPVRRNVVRSGLLAPEAR</sequence>
<evidence type="ECO:0000259" key="7">
    <source>
        <dbReference type="Pfam" id="PF08281"/>
    </source>
</evidence>
<dbReference type="EMBL" id="JAVFKM010000002">
    <property type="protein sequence ID" value="MEF3112649.1"/>
    <property type="molecule type" value="Genomic_DNA"/>
</dbReference>
<name>A0ABU7WMA4_9ACTN</name>
<feature type="region of interest" description="Disordered" evidence="6">
    <location>
        <begin position="305"/>
        <end position="364"/>
    </location>
</feature>
<proteinExistence type="inferred from homology"/>
<evidence type="ECO:0000256" key="5">
    <source>
        <dbReference type="ARBA" id="ARBA00023163"/>
    </source>
</evidence>
<dbReference type="PANTHER" id="PTHR43133:SF8">
    <property type="entry name" value="RNA POLYMERASE SIGMA FACTOR HI_1459-RELATED"/>
    <property type="match status" value="1"/>
</dbReference>
<dbReference type="InterPro" id="IPR013324">
    <property type="entry name" value="RNA_pol_sigma_r3/r4-like"/>
</dbReference>
<dbReference type="Gene3D" id="1.10.10.10">
    <property type="entry name" value="Winged helix-like DNA-binding domain superfamily/Winged helix DNA-binding domain"/>
    <property type="match status" value="1"/>
</dbReference>
<feature type="domain" description="RNA polymerase sigma factor 70 region 4 type 2" evidence="7">
    <location>
        <begin position="173"/>
        <end position="225"/>
    </location>
</feature>
<evidence type="ECO:0000256" key="4">
    <source>
        <dbReference type="ARBA" id="ARBA00023125"/>
    </source>
</evidence>
<feature type="region of interest" description="Disordered" evidence="6">
    <location>
        <begin position="1"/>
        <end position="71"/>
    </location>
</feature>
<evidence type="ECO:0000256" key="2">
    <source>
        <dbReference type="ARBA" id="ARBA00023015"/>
    </source>
</evidence>
<feature type="compositionally biased region" description="Low complexity" evidence="6">
    <location>
        <begin position="18"/>
        <end position="27"/>
    </location>
</feature>
<organism evidence="8 9">
    <name type="scientific">Streptomyces chrestomyceticus</name>
    <dbReference type="NCBI Taxonomy" id="68185"/>
    <lineage>
        <taxon>Bacteria</taxon>
        <taxon>Bacillati</taxon>
        <taxon>Actinomycetota</taxon>
        <taxon>Actinomycetes</taxon>
        <taxon>Kitasatosporales</taxon>
        <taxon>Streptomycetaceae</taxon>
        <taxon>Streptomyces</taxon>
    </lineage>
</organism>